<accession>A0ABV0TE72</accession>
<sequence length="56" mass="5797">CAAEITDGSQYFVLLMITDGVISDMVQTKEAVVNAASLPLSIIIVGVGPAEFDAVL</sequence>
<dbReference type="InterPro" id="IPR036465">
    <property type="entry name" value="vWFA_dom_sf"/>
</dbReference>
<dbReference type="Proteomes" id="UP001482620">
    <property type="component" value="Unassembled WGS sequence"/>
</dbReference>
<evidence type="ECO:0000313" key="3">
    <source>
        <dbReference type="Proteomes" id="UP001482620"/>
    </source>
</evidence>
<evidence type="ECO:0000313" key="2">
    <source>
        <dbReference type="EMBL" id="MEQ2230741.1"/>
    </source>
</evidence>
<dbReference type="SUPFAM" id="SSF53300">
    <property type="entry name" value="vWA-like"/>
    <property type="match status" value="1"/>
</dbReference>
<protein>
    <submittedName>
        <fullName evidence="2">Copine-8</fullName>
    </submittedName>
</protein>
<comment type="caution">
    <text evidence="2">The sequence shown here is derived from an EMBL/GenBank/DDBJ whole genome shotgun (WGS) entry which is preliminary data.</text>
</comment>
<keyword evidence="3" id="KW-1185">Reference proteome</keyword>
<name>A0ABV0TE72_9TELE</name>
<dbReference type="PANTHER" id="PTHR10857:SF112">
    <property type="entry name" value="COPINE-9"/>
    <property type="match status" value="1"/>
</dbReference>
<reference evidence="2 3" key="1">
    <citation type="submission" date="2021-06" db="EMBL/GenBank/DDBJ databases">
        <authorList>
            <person name="Palmer J.M."/>
        </authorList>
    </citation>
    <scope>NUCLEOTIDE SEQUENCE [LARGE SCALE GENOMIC DNA]</scope>
    <source>
        <strain evidence="3">if_2019</strain>
        <tissue evidence="2">Muscle</tissue>
    </source>
</reference>
<dbReference type="Pfam" id="PF07002">
    <property type="entry name" value="Copine"/>
    <property type="match status" value="1"/>
</dbReference>
<feature type="non-terminal residue" evidence="2">
    <location>
        <position position="1"/>
    </location>
</feature>
<dbReference type="InterPro" id="IPR010734">
    <property type="entry name" value="Copine_C"/>
</dbReference>
<dbReference type="InterPro" id="IPR045052">
    <property type="entry name" value="Copine"/>
</dbReference>
<proteinExistence type="predicted"/>
<evidence type="ECO:0000259" key="1">
    <source>
        <dbReference type="Pfam" id="PF07002"/>
    </source>
</evidence>
<gene>
    <name evidence="2" type="primary">CPNE8_7</name>
    <name evidence="2" type="ORF">ILYODFUR_032493</name>
</gene>
<feature type="domain" description="Copine C-terminal" evidence="1">
    <location>
        <begin position="4"/>
        <end position="54"/>
    </location>
</feature>
<organism evidence="2 3">
    <name type="scientific">Ilyodon furcidens</name>
    <name type="common">goldbreast splitfin</name>
    <dbReference type="NCBI Taxonomy" id="33524"/>
    <lineage>
        <taxon>Eukaryota</taxon>
        <taxon>Metazoa</taxon>
        <taxon>Chordata</taxon>
        <taxon>Craniata</taxon>
        <taxon>Vertebrata</taxon>
        <taxon>Euteleostomi</taxon>
        <taxon>Actinopterygii</taxon>
        <taxon>Neopterygii</taxon>
        <taxon>Teleostei</taxon>
        <taxon>Neoteleostei</taxon>
        <taxon>Acanthomorphata</taxon>
        <taxon>Ovalentaria</taxon>
        <taxon>Atherinomorphae</taxon>
        <taxon>Cyprinodontiformes</taxon>
        <taxon>Goodeidae</taxon>
        <taxon>Ilyodon</taxon>
    </lineage>
</organism>
<dbReference type="EMBL" id="JAHRIQ010028464">
    <property type="protein sequence ID" value="MEQ2230741.1"/>
    <property type="molecule type" value="Genomic_DNA"/>
</dbReference>
<dbReference type="PANTHER" id="PTHR10857">
    <property type="entry name" value="COPINE"/>
    <property type="match status" value="1"/>
</dbReference>